<dbReference type="EMBL" id="JACWZZ010000003">
    <property type="protein sequence ID" value="MBD2716449.1"/>
    <property type="molecule type" value="Genomic_DNA"/>
</dbReference>
<dbReference type="SUPFAM" id="SSF56349">
    <property type="entry name" value="DNA breaking-rejoining enzymes"/>
    <property type="match status" value="1"/>
</dbReference>
<dbReference type="Proteomes" id="UP000642468">
    <property type="component" value="Unassembled WGS sequence"/>
</dbReference>
<proteinExistence type="predicted"/>
<accession>A0ABR8JHY0</accession>
<name>A0ABR8JHY0_9BACT</name>
<organism evidence="3 4">
    <name type="scientific">Hymenobacter duratus</name>
    <dbReference type="NCBI Taxonomy" id="2771356"/>
    <lineage>
        <taxon>Bacteria</taxon>
        <taxon>Pseudomonadati</taxon>
        <taxon>Bacteroidota</taxon>
        <taxon>Cytophagia</taxon>
        <taxon>Cytophagales</taxon>
        <taxon>Hymenobacteraceae</taxon>
        <taxon>Hymenobacter</taxon>
    </lineage>
</organism>
<dbReference type="InterPro" id="IPR013762">
    <property type="entry name" value="Integrase-like_cat_sf"/>
</dbReference>
<comment type="caution">
    <text evidence="3">The sequence shown here is derived from an EMBL/GenBank/DDBJ whole genome shotgun (WGS) entry which is preliminary data.</text>
</comment>
<dbReference type="InterPro" id="IPR002104">
    <property type="entry name" value="Integrase_catalytic"/>
</dbReference>
<reference evidence="3 4" key="1">
    <citation type="submission" date="2020-09" db="EMBL/GenBank/DDBJ databases">
        <authorList>
            <person name="Kim M.K."/>
        </authorList>
    </citation>
    <scope>NUCLEOTIDE SEQUENCE [LARGE SCALE GENOMIC DNA]</scope>
    <source>
        <strain evidence="3 4">BT646</strain>
    </source>
</reference>
<evidence type="ECO:0000313" key="3">
    <source>
        <dbReference type="EMBL" id="MBD2716449.1"/>
    </source>
</evidence>
<protein>
    <submittedName>
        <fullName evidence="3">Tyrosine-type recombinase/integrase</fullName>
    </submittedName>
</protein>
<dbReference type="PROSITE" id="PS51898">
    <property type="entry name" value="TYR_RECOMBINASE"/>
    <property type="match status" value="1"/>
</dbReference>
<evidence type="ECO:0000256" key="1">
    <source>
        <dbReference type="ARBA" id="ARBA00023172"/>
    </source>
</evidence>
<evidence type="ECO:0000259" key="2">
    <source>
        <dbReference type="PROSITE" id="PS51898"/>
    </source>
</evidence>
<feature type="domain" description="Tyr recombinase" evidence="2">
    <location>
        <begin position="1"/>
        <end position="33"/>
    </location>
</feature>
<keyword evidence="1" id="KW-0233">DNA recombination</keyword>
<dbReference type="Gene3D" id="1.10.443.10">
    <property type="entry name" value="Intergrase catalytic core"/>
    <property type="match status" value="1"/>
</dbReference>
<evidence type="ECO:0000313" key="4">
    <source>
        <dbReference type="Proteomes" id="UP000642468"/>
    </source>
</evidence>
<keyword evidence="4" id="KW-1185">Reference proteome</keyword>
<dbReference type="InterPro" id="IPR011010">
    <property type="entry name" value="DNA_brk_join_enz"/>
</dbReference>
<dbReference type="Pfam" id="PF00589">
    <property type="entry name" value="Phage_integrase"/>
    <property type="match status" value="1"/>
</dbReference>
<sequence>MLETGTDIRIIQDLLGHNSTKTTQIYTHVAQHT</sequence>
<gene>
    <name evidence="3" type="ORF">IC231_15500</name>
</gene>